<accession>A0ABT0NG81</accession>
<keyword evidence="2" id="KW-1185">Reference proteome</keyword>
<organism evidence="1 2">
    <name type="scientific">Ruminococcus bromii</name>
    <dbReference type="NCBI Taxonomy" id="40518"/>
    <lineage>
        <taxon>Bacteria</taxon>
        <taxon>Bacillati</taxon>
        <taxon>Bacillota</taxon>
        <taxon>Clostridia</taxon>
        <taxon>Eubacteriales</taxon>
        <taxon>Oscillospiraceae</taxon>
        <taxon>Ruminococcus</taxon>
    </lineage>
</organism>
<proteinExistence type="predicted"/>
<evidence type="ECO:0000313" key="2">
    <source>
        <dbReference type="Proteomes" id="UP001056693"/>
    </source>
</evidence>
<name>A0ABT0NG81_9FIRM</name>
<comment type="caution">
    <text evidence="1">The sequence shown here is derived from an EMBL/GenBank/DDBJ whole genome shotgun (WGS) entry which is preliminary data.</text>
</comment>
<dbReference type="EMBL" id="SNUZ01000007">
    <property type="protein sequence ID" value="MCL3787259.1"/>
    <property type="molecule type" value="Genomic_DNA"/>
</dbReference>
<protein>
    <recommendedName>
        <fullName evidence="3">DUF370 domain-containing protein</fullName>
    </recommendedName>
</protein>
<gene>
    <name evidence="1" type="ORF">E2N93_04370</name>
</gene>
<dbReference type="RefSeq" id="WP_249376244.1">
    <property type="nucleotide sequence ID" value="NZ_SNUZ01000007.1"/>
</dbReference>
<evidence type="ECO:0000313" key="1">
    <source>
        <dbReference type="EMBL" id="MCL3787259.1"/>
    </source>
</evidence>
<sequence length="107" mass="12231">MAFADKICMKKGRENSMSPLDIAYISYMNCWYSPTELYDYIKTDGATIKISTHEGILSPARNFQGVKYISSTKTICNDKGEYPTLMFLPRESYDTVINTFQNEIEGD</sequence>
<reference evidence="1 2" key="1">
    <citation type="submission" date="2019-03" db="EMBL/GenBank/DDBJ databases">
        <authorList>
            <person name="Molinero N."/>
            <person name="Sanchez B."/>
            <person name="Walker A."/>
            <person name="Duncan S."/>
            <person name="Delgado S."/>
            <person name="Margolles A."/>
        </authorList>
    </citation>
    <scope>NUCLEOTIDE SEQUENCE [LARGE SCALE GENOMIC DNA]</scope>
    <source>
        <strain evidence="1 2">IPLA60002</strain>
    </source>
</reference>
<dbReference type="Proteomes" id="UP001056693">
    <property type="component" value="Unassembled WGS sequence"/>
</dbReference>
<evidence type="ECO:0008006" key="3">
    <source>
        <dbReference type="Google" id="ProtNLM"/>
    </source>
</evidence>